<evidence type="ECO:0000259" key="4">
    <source>
        <dbReference type="Pfam" id="PF04500"/>
    </source>
</evidence>
<keyword evidence="3" id="KW-0862">Zinc</keyword>
<dbReference type="EMBL" id="CAJZBQ010000046">
    <property type="protein sequence ID" value="CAG9328696.1"/>
    <property type="molecule type" value="Genomic_DNA"/>
</dbReference>
<dbReference type="Proteomes" id="UP001162131">
    <property type="component" value="Unassembled WGS sequence"/>
</dbReference>
<evidence type="ECO:0000256" key="2">
    <source>
        <dbReference type="ARBA" id="ARBA00022771"/>
    </source>
</evidence>
<dbReference type="InterPro" id="IPR007588">
    <property type="entry name" value="Znf_FLYWCH"/>
</dbReference>
<evidence type="ECO:0000256" key="3">
    <source>
        <dbReference type="ARBA" id="ARBA00022833"/>
    </source>
</evidence>
<reference evidence="5" key="1">
    <citation type="submission" date="2021-09" db="EMBL/GenBank/DDBJ databases">
        <authorList>
            <consortium name="AG Swart"/>
            <person name="Singh M."/>
            <person name="Singh A."/>
            <person name="Seah K."/>
            <person name="Emmerich C."/>
        </authorList>
    </citation>
    <scope>NUCLEOTIDE SEQUENCE</scope>
    <source>
        <strain evidence="5">ATCC30299</strain>
    </source>
</reference>
<protein>
    <recommendedName>
        <fullName evidence="4">FLYWCH-type domain-containing protein</fullName>
    </recommendedName>
</protein>
<comment type="caution">
    <text evidence="5">The sequence shown here is derived from an EMBL/GenBank/DDBJ whole genome shotgun (WGS) entry which is preliminary data.</text>
</comment>
<keyword evidence="2" id="KW-0863">Zinc-finger</keyword>
<sequence>MQQEQDIEVMNYTYYRHSAPKGVIYYRCSDRHCPARLHYDTAAKEISLKNNHLNPAIHRPSNSKRAITTQQLLKMPDHKMRAPVVVTQAIPSQKVKHEEELNLPKKRERLSTMINSMPQEIYMVRFYVDNLEIGNLFAREIIDNCIGHKVCCFTNGYQLNFANVQELKVTVEVECPQDQTSRVILFMNQIFGYDIDHDIFKKL</sequence>
<evidence type="ECO:0000313" key="6">
    <source>
        <dbReference type="Proteomes" id="UP001162131"/>
    </source>
</evidence>
<name>A0AAU9JLD0_9CILI</name>
<dbReference type="GO" id="GO:0008270">
    <property type="term" value="F:zinc ion binding"/>
    <property type="evidence" value="ECO:0007669"/>
    <property type="project" value="UniProtKB-KW"/>
</dbReference>
<evidence type="ECO:0000313" key="5">
    <source>
        <dbReference type="EMBL" id="CAG9328696.1"/>
    </source>
</evidence>
<dbReference type="Pfam" id="PF04500">
    <property type="entry name" value="FLYWCH"/>
    <property type="match status" value="1"/>
</dbReference>
<evidence type="ECO:0000256" key="1">
    <source>
        <dbReference type="ARBA" id="ARBA00022723"/>
    </source>
</evidence>
<accession>A0AAU9JLD0</accession>
<keyword evidence="6" id="KW-1185">Reference proteome</keyword>
<dbReference type="Gene3D" id="2.20.25.240">
    <property type="match status" value="1"/>
</dbReference>
<dbReference type="AlphaFoldDB" id="A0AAU9JLD0"/>
<keyword evidence="1" id="KW-0479">Metal-binding</keyword>
<feature type="domain" description="FLYWCH-type" evidence="4">
    <location>
        <begin position="10"/>
        <end position="52"/>
    </location>
</feature>
<proteinExistence type="predicted"/>
<gene>
    <name evidence="5" type="ORF">BSTOLATCC_MIC46687</name>
</gene>
<organism evidence="5 6">
    <name type="scientific">Blepharisma stoltei</name>
    <dbReference type="NCBI Taxonomy" id="1481888"/>
    <lineage>
        <taxon>Eukaryota</taxon>
        <taxon>Sar</taxon>
        <taxon>Alveolata</taxon>
        <taxon>Ciliophora</taxon>
        <taxon>Postciliodesmatophora</taxon>
        <taxon>Heterotrichea</taxon>
        <taxon>Heterotrichida</taxon>
        <taxon>Blepharismidae</taxon>
        <taxon>Blepharisma</taxon>
    </lineage>
</organism>